<accession>A0A560DB46</accession>
<dbReference type="STRING" id="1803665.GCA_001641335_06371"/>
<keyword evidence="2" id="KW-1185">Reference proteome</keyword>
<name>A0A560DB46_9BRAD</name>
<evidence type="ECO:0000313" key="1">
    <source>
        <dbReference type="EMBL" id="TWA94324.1"/>
    </source>
</evidence>
<proteinExistence type="predicted"/>
<dbReference type="Proteomes" id="UP000319949">
    <property type="component" value="Unassembled WGS sequence"/>
</dbReference>
<protein>
    <submittedName>
        <fullName evidence="1">Uncharacterized protein</fullName>
    </submittedName>
</protein>
<reference evidence="1 2" key="1">
    <citation type="submission" date="2019-06" db="EMBL/GenBank/DDBJ databases">
        <title>Genomic Encyclopedia of Type Strains, Phase IV (KMG-V): Genome sequencing to study the core and pangenomes of soil and plant-associated prokaryotes.</title>
        <authorList>
            <person name="Whitman W."/>
        </authorList>
    </citation>
    <scope>NUCLEOTIDE SEQUENCE [LARGE SCALE GENOMIC DNA]</scope>
    <source>
        <strain evidence="1 2">BR 510</strain>
    </source>
</reference>
<organism evidence="1 2">
    <name type="scientific">Bradyrhizobium stylosanthis</name>
    <dbReference type="NCBI Taxonomy" id="1803665"/>
    <lineage>
        <taxon>Bacteria</taxon>
        <taxon>Pseudomonadati</taxon>
        <taxon>Pseudomonadota</taxon>
        <taxon>Alphaproteobacteria</taxon>
        <taxon>Hyphomicrobiales</taxon>
        <taxon>Nitrobacteraceae</taxon>
        <taxon>Bradyrhizobium</taxon>
    </lineage>
</organism>
<gene>
    <name evidence="1" type="ORF">FBZ96_10856</name>
</gene>
<sequence length="232" mass="26055">MALVWLLSVASYTFRPTLQDLAARLSRGENYDNEVLQRIASRYEDASVVFCDARQRRNLLLINLRLLSNHLESGSIDALDASLQNVTRSAKQLIACSPSESIAWLALYWVEIRAGGFGPTAISYLTQSYRFGPHEIWVQLFRAPLALRAYGFLPDDLKRQTRADFDDIIGARLFPTAVLMYQAASQATQAVLLEGMCTDPVEVRLIFRRFAESRGLRITHACFAEPGNPVRG</sequence>
<comment type="caution">
    <text evidence="1">The sequence shown here is derived from an EMBL/GenBank/DDBJ whole genome shotgun (WGS) entry which is preliminary data.</text>
</comment>
<evidence type="ECO:0000313" key="2">
    <source>
        <dbReference type="Proteomes" id="UP000319949"/>
    </source>
</evidence>
<dbReference type="RefSeq" id="WP_145667635.1">
    <property type="nucleotide sequence ID" value="NZ_VITK01000008.1"/>
</dbReference>
<dbReference type="OrthoDB" id="8216936at2"/>
<dbReference type="AlphaFoldDB" id="A0A560DB46"/>
<dbReference type="EMBL" id="VITK01000008">
    <property type="protein sequence ID" value="TWA94324.1"/>
    <property type="molecule type" value="Genomic_DNA"/>
</dbReference>